<organism evidence="1 2">
    <name type="scientific">Vibrio splendidus</name>
    <dbReference type="NCBI Taxonomy" id="29497"/>
    <lineage>
        <taxon>Bacteria</taxon>
        <taxon>Pseudomonadati</taxon>
        <taxon>Pseudomonadota</taxon>
        <taxon>Gammaproteobacteria</taxon>
        <taxon>Vibrionales</taxon>
        <taxon>Vibrionaceae</taxon>
        <taxon>Vibrio</taxon>
    </lineage>
</organism>
<evidence type="ECO:0000313" key="1">
    <source>
        <dbReference type="EMBL" id="PMM66000.1"/>
    </source>
</evidence>
<dbReference type="RefSeq" id="WP_102550930.1">
    <property type="nucleotide sequence ID" value="NZ_MCZF01000012.1"/>
</dbReference>
<sequence>MKNATSTQINFNAALHKLEDLSVGVDDILRVNPKPQINDKKEMETFIECRNNILRFNVSPDAKSINCIRLNDLENVNLKIEFSQGSAILFNQKHIQKPSDLESILISL</sequence>
<name>A0A2N7JZE8_VIBSP</name>
<dbReference type="AlphaFoldDB" id="A0A2N7JZE8"/>
<gene>
    <name evidence="1" type="ORF">BCT54_16290</name>
</gene>
<comment type="caution">
    <text evidence="1">The sequence shown here is derived from an EMBL/GenBank/DDBJ whole genome shotgun (WGS) entry which is preliminary data.</text>
</comment>
<reference evidence="2" key="1">
    <citation type="submission" date="2016-07" db="EMBL/GenBank/DDBJ databases">
        <title>Nontailed viruses are major unrecognized killers of bacteria in the ocean.</title>
        <authorList>
            <person name="Kauffman K."/>
            <person name="Hussain F."/>
            <person name="Yang J."/>
            <person name="Arevalo P."/>
            <person name="Brown J."/>
            <person name="Cutler M."/>
            <person name="Kelly L."/>
            <person name="Polz M.F."/>
        </authorList>
    </citation>
    <scope>NUCLEOTIDE SEQUENCE [LARGE SCALE GENOMIC DNA]</scope>
    <source>
        <strain evidence="2">10N.261.48.B5</strain>
    </source>
</reference>
<dbReference type="Proteomes" id="UP000235533">
    <property type="component" value="Unassembled WGS sequence"/>
</dbReference>
<protein>
    <submittedName>
        <fullName evidence="1">Uncharacterized protein</fullName>
    </submittedName>
</protein>
<dbReference type="EMBL" id="MCZF01000012">
    <property type="protein sequence ID" value="PMM66000.1"/>
    <property type="molecule type" value="Genomic_DNA"/>
</dbReference>
<accession>A0A2N7JZE8</accession>
<proteinExistence type="predicted"/>
<evidence type="ECO:0000313" key="2">
    <source>
        <dbReference type="Proteomes" id="UP000235533"/>
    </source>
</evidence>